<reference evidence="3" key="1">
    <citation type="submission" date="2022-11" db="UniProtKB">
        <authorList>
            <consortium name="WormBaseParasite"/>
        </authorList>
    </citation>
    <scope>IDENTIFICATION</scope>
</reference>
<dbReference type="PANTHER" id="PTHR32046:SF11">
    <property type="entry name" value="IMMUNE-ASSOCIATED NUCLEOTIDE-BINDING PROTEIN 10-LIKE"/>
    <property type="match status" value="1"/>
</dbReference>
<dbReference type="Proteomes" id="UP000887578">
    <property type="component" value="Unplaced"/>
</dbReference>
<evidence type="ECO:0000313" key="2">
    <source>
        <dbReference type="Proteomes" id="UP000887578"/>
    </source>
</evidence>
<feature type="coiled-coil region" evidence="1">
    <location>
        <begin position="306"/>
        <end position="333"/>
    </location>
</feature>
<dbReference type="PANTHER" id="PTHR32046">
    <property type="entry name" value="G DOMAIN-CONTAINING PROTEIN"/>
    <property type="match status" value="1"/>
</dbReference>
<dbReference type="Gene3D" id="3.40.50.300">
    <property type="entry name" value="P-loop containing nucleotide triphosphate hydrolases"/>
    <property type="match status" value="1"/>
</dbReference>
<name>A0A914R081_9BILA</name>
<accession>A0A914R081</accession>
<evidence type="ECO:0000256" key="1">
    <source>
        <dbReference type="SAM" id="Coils"/>
    </source>
</evidence>
<keyword evidence="1" id="KW-0175">Coiled coil</keyword>
<keyword evidence="2" id="KW-1185">Reference proteome</keyword>
<proteinExistence type="predicted"/>
<sequence length="598" mass="68687">MSLVKPPIRDINVLVIGKSGIGKSTLINNIPLYLQYETFKDVKKHFKTGQFKPLIPTHFTYDIEGKNEKIISGEIKVGESDNENFEIAQSHTKEPQIYTVDKKDPKKVDFRLRIMDTPGVCDTKGLDKKNMQKIVECVAGLSHLNAVFILLPSNQSTLDEHFKYALKSLLKNFHQDAAPNFVFGFTSSCSSDFGAGLTSAPLKVILKEIDEKQGVKIQFGKSVSFGFDNEFYRYLLIKEKVKDFFTPIQKQRYNYCFEKSRAEFYRFIKYVTTVEPHNPRFTTMLNYTRHLIPCLTGPVTNAATAVKQTLKNIEDCKDELETYKGREHELKESLYQKITIVRKRYAVAFKTKCGNCAVIKSYYGDERIPFIEANPELADRDPLQFLQGELASIDENGKHYCPKCGPAFVPRITSQAYYPFEEEKIEETPGVSDELNDVKESCQHFSNELAKTKALHDVFTKEYYLMLKSLAKFGAYMNKYSLVPYEDKAEIFLDDLIKIENIKENQEKVNLYEKVKLEYQQEKDVYKNDENAVADLTPDEMNVIISDLTKLKHYGKDIEAAIGVVKETDGKSYEVIDVHIEKKPLTTLQKLGKLLKLW</sequence>
<dbReference type="AlphaFoldDB" id="A0A914R081"/>
<organism evidence="2 3">
    <name type="scientific">Panagrolaimus davidi</name>
    <dbReference type="NCBI Taxonomy" id="227884"/>
    <lineage>
        <taxon>Eukaryota</taxon>
        <taxon>Metazoa</taxon>
        <taxon>Ecdysozoa</taxon>
        <taxon>Nematoda</taxon>
        <taxon>Chromadorea</taxon>
        <taxon>Rhabditida</taxon>
        <taxon>Tylenchina</taxon>
        <taxon>Panagrolaimomorpha</taxon>
        <taxon>Panagrolaimoidea</taxon>
        <taxon>Panagrolaimidae</taxon>
        <taxon>Panagrolaimus</taxon>
    </lineage>
</organism>
<dbReference type="SUPFAM" id="SSF52540">
    <property type="entry name" value="P-loop containing nucleoside triphosphate hydrolases"/>
    <property type="match status" value="1"/>
</dbReference>
<dbReference type="WBParaSite" id="PDA_v2.g9846.t1">
    <property type="protein sequence ID" value="PDA_v2.g9846.t1"/>
    <property type="gene ID" value="PDA_v2.g9846"/>
</dbReference>
<protein>
    <submittedName>
        <fullName evidence="3">G domain-containing protein</fullName>
    </submittedName>
</protein>
<evidence type="ECO:0000313" key="3">
    <source>
        <dbReference type="WBParaSite" id="PDA_v2.g9846.t1"/>
    </source>
</evidence>
<dbReference type="InterPro" id="IPR027417">
    <property type="entry name" value="P-loop_NTPase"/>
</dbReference>